<comment type="caution">
    <text evidence="1">The sequence shown here is derived from an EMBL/GenBank/DDBJ whole genome shotgun (WGS) entry which is preliminary data.</text>
</comment>
<proteinExistence type="predicted"/>
<gene>
    <name evidence="1" type="ORF">S01H4_41039</name>
</gene>
<feature type="non-terminal residue" evidence="1">
    <location>
        <position position="1"/>
    </location>
</feature>
<name>X1DI84_9ZZZZ</name>
<evidence type="ECO:0000313" key="1">
    <source>
        <dbReference type="EMBL" id="GAG96126.1"/>
    </source>
</evidence>
<dbReference type="EMBL" id="BART01022419">
    <property type="protein sequence ID" value="GAG96126.1"/>
    <property type="molecule type" value="Genomic_DNA"/>
</dbReference>
<organism evidence="1">
    <name type="scientific">marine sediment metagenome</name>
    <dbReference type="NCBI Taxonomy" id="412755"/>
    <lineage>
        <taxon>unclassified sequences</taxon>
        <taxon>metagenomes</taxon>
        <taxon>ecological metagenomes</taxon>
    </lineage>
</organism>
<reference evidence="1" key="1">
    <citation type="journal article" date="2014" name="Front. Microbiol.">
        <title>High frequency of phylogenetically diverse reductive dehalogenase-homologous genes in deep subseafloor sedimentary metagenomes.</title>
        <authorList>
            <person name="Kawai M."/>
            <person name="Futagami T."/>
            <person name="Toyoda A."/>
            <person name="Takaki Y."/>
            <person name="Nishi S."/>
            <person name="Hori S."/>
            <person name="Arai W."/>
            <person name="Tsubouchi T."/>
            <person name="Morono Y."/>
            <person name="Uchiyama I."/>
            <person name="Ito T."/>
            <person name="Fujiyama A."/>
            <person name="Inagaki F."/>
            <person name="Takami H."/>
        </authorList>
    </citation>
    <scope>NUCLEOTIDE SEQUENCE</scope>
    <source>
        <strain evidence="1">Expedition CK06-06</strain>
    </source>
</reference>
<protein>
    <submittedName>
        <fullName evidence="1">Uncharacterized protein</fullName>
    </submittedName>
</protein>
<dbReference type="AlphaFoldDB" id="X1DI84"/>
<accession>X1DI84</accession>
<sequence>IGSFTIPEWCRMVLGIRPVVSSQVATTAQCDPWTWQLQCVELKGIGPIDFPGQWRGVGDAANSEVMSIDHQFFPLNIGSIAGGEVVTFYVTAEQIMTGAADAYATVWYGESGDQLPSSYDPLPGVQRYGMMGPITASGAAQARATAAANIQVIGGFALTEEYGCIGGNAAAAAGGDCLSGIFELQSSAFAASPIRYGSRGTACGWLGAGVEVGHVKMTREPLYMTIDRYCVIEQHFNSDTTAVATDQWQVGVQFIRPGEG</sequence>